<keyword evidence="2 8" id="KW-0645">Protease</keyword>
<keyword evidence="3" id="KW-0227">DNA damage</keyword>
<evidence type="ECO:0000256" key="1">
    <source>
        <dbReference type="ARBA" id="ARBA00008136"/>
    </source>
</evidence>
<dbReference type="Gene3D" id="3.90.1680.10">
    <property type="entry name" value="SOS response associated peptidase-like"/>
    <property type="match status" value="1"/>
</dbReference>
<evidence type="ECO:0000256" key="6">
    <source>
        <dbReference type="ARBA" id="ARBA00023125"/>
    </source>
</evidence>
<dbReference type="EMBL" id="CP005587">
    <property type="protein sequence ID" value="AGK57050.1"/>
    <property type="molecule type" value="Genomic_DNA"/>
</dbReference>
<dbReference type="OrthoDB" id="9782620at2"/>
<keyword evidence="6" id="KW-0238">DNA-binding</keyword>
<keyword evidence="4 8" id="KW-0378">Hydrolase</keyword>
<dbReference type="AlphaFoldDB" id="N0BAC1"/>
<dbReference type="SUPFAM" id="SSF143081">
    <property type="entry name" value="BB1717-like"/>
    <property type="match status" value="1"/>
</dbReference>
<evidence type="ECO:0000256" key="3">
    <source>
        <dbReference type="ARBA" id="ARBA00022763"/>
    </source>
</evidence>
<dbReference type="GO" id="GO:0106300">
    <property type="term" value="P:protein-DNA covalent cross-linking repair"/>
    <property type="evidence" value="ECO:0007669"/>
    <property type="project" value="InterPro"/>
</dbReference>
<dbReference type="KEGG" id="hdt:HYPDE_26848"/>
<gene>
    <name evidence="9" type="ORF">HYPDE_26848</name>
</gene>
<dbReference type="GO" id="GO:0003697">
    <property type="term" value="F:single-stranded DNA binding"/>
    <property type="evidence" value="ECO:0007669"/>
    <property type="project" value="InterPro"/>
</dbReference>
<evidence type="ECO:0000256" key="4">
    <source>
        <dbReference type="ARBA" id="ARBA00022801"/>
    </source>
</evidence>
<accession>N0BAC1</accession>
<reference evidence="9 10" key="1">
    <citation type="journal article" date="2013" name="Genome Announc.">
        <title>Genome sequences for three denitrifying bacterial strains isolated from a uranium- and nitrate-contaminated subsurface environment.</title>
        <authorList>
            <person name="Venkatramanan R."/>
            <person name="Prakash O."/>
            <person name="Woyke T."/>
            <person name="Chain P."/>
            <person name="Goodwin L.A."/>
            <person name="Watson D."/>
            <person name="Brooks S."/>
            <person name="Kostka J.E."/>
            <person name="Green S.J."/>
        </authorList>
    </citation>
    <scope>NUCLEOTIDE SEQUENCE [LARGE SCALE GENOMIC DNA]</scope>
    <source>
        <strain evidence="9 10">1NES1</strain>
    </source>
</reference>
<dbReference type="PANTHER" id="PTHR13604:SF0">
    <property type="entry name" value="ABASIC SITE PROCESSING PROTEIN HMCES"/>
    <property type="match status" value="1"/>
</dbReference>
<evidence type="ECO:0000313" key="10">
    <source>
        <dbReference type="Proteomes" id="UP000005952"/>
    </source>
</evidence>
<comment type="similarity">
    <text evidence="1 8">Belongs to the SOS response-associated peptidase family.</text>
</comment>
<keyword evidence="7" id="KW-0456">Lyase</keyword>
<dbReference type="eggNOG" id="COG2135">
    <property type="taxonomic scope" value="Bacteria"/>
</dbReference>
<sequence length="226" mass="25665">MCGRITQKSNAKKLGLGLASADHVVPGVAPPRYNGSPGQEHWVIREQPETHAYSLDRLWWGLIPHWCKDPQGDRKPINAKAETIASLPSFRDGYKKRRCLVPIDNFFEWKAIKGAYKQPYAIGMKSGAPFALAGIWENWKRPSTEEWVRTFTIITTEANDLMRPIHDRMPVIIGPADYARWLSPDEPDPRDLLRPYPAEPMTMWPISSRVNKPVDDDPEILDAVGI</sequence>
<dbReference type="HOGENOM" id="CLU_035990_6_4_5"/>
<dbReference type="RefSeq" id="WP_015597087.1">
    <property type="nucleotide sequence ID" value="NC_021172.1"/>
</dbReference>
<dbReference type="GO" id="GO:0016829">
    <property type="term" value="F:lyase activity"/>
    <property type="evidence" value="ECO:0007669"/>
    <property type="project" value="UniProtKB-KW"/>
</dbReference>
<dbReference type="InterPro" id="IPR036590">
    <property type="entry name" value="SRAP-like"/>
</dbReference>
<dbReference type="EC" id="3.4.-.-" evidence="8"/>
<dbReference type="Proteomes" id="UP000005952">
    <property type="component" value="Chromosome"/>
</dbReference>
<evidence type="ECO:0000256" key="2">
    <source>
        <dbReference type="ARBA" id="ARBA00022670"/>
    </source>
</evidence>
<dbReference type="PANTHER" id="PTHR13604">
    <property type="entry name" value="DC12-RELATED"/>
    <property type="match status" value="1"/>
</dbReference>
<keyword evidence="5" id="KW-0190">Covalent protein-DNA linkage</keyword>
<evidence type="ECO:0000256" key="7">
    <source>
        <dbReference type="ARBA" id="ARBA00023239"/>
    </source>
</evidence>
<evidence type="ECO:0000256" key="8">
    <source>
        <dbReference type="RuleBase" id="RU364100"/>
    </source>
</evidence>
<dbReference type="InterPro" id="IPR003738">
    <property type="entry name" value="SRAP"/>
</dbReference>
<name>N0BAC1_9HYPH</name>
<dbReference type="GO" id="GO:0006508">
    <property type="term" value="P:proteolysis"/>
    <property type="evidence" value="ECO:0007669"/>
    <property type="project" value="UniProtKB-KW"/>
</dbReference>
<protein>
    <recommendedName>
        <fullName evidence="8">Abasic site processing protein</fullName>
        <ecNumber evidence="8">3.4.-.-</ecNumber>
    </recommendedName>
</protein>
<organism evidence="9 10">
    <name type="scientific">Hyphomicrobium denitrificans 1NES1</name>
    <dbReference type="NCBI Taxonomy" id="670307"/>
    <lineage>
        <taxon>Bacteria</taxon>
        <taxon>Pseudomonadati</taxon>
        <taxon>Pseudomonadota</taxon>
        <taxon>Alphaproteobacteria</taxon>
        <taxon>Hyphomicrobiales</taxon>
        <taxon>Hyphomicrobiaceae</taxon>
        <taxon>Hyphomicrobium</taxon>
    </lineage>
</organism>
<dbReference type="Pfam" id="PF02586">
    <property type="entry name" value="SRAP"/>
    <property type="match status" value="1"/>
</dbReference>
<proteinExistence type="inferred from homology"/>
<evidence type="ECO:0000256" key="5">
    <source>
        <dbReference type="ARBA" id="ARBA00023124"/>
    </source>
</evidence>
<keyword evidence="10" id="KW-1185">Reference proteome</keyword>
<evidence type="ECO:0000313" key="9">
    <source>
        <dbReference type="EMBL" id="AGK57050.1"/>
    </source>
</evidence>
<dbReference type="GO" id="GO:0008233">
    <property type="term" value="F:peptidase activity"/>
    <property type="evidence" value="ECO:0007669"/>
    <property type="project" value="UniProtKB-KW"/>
</dbReference>